<proteinExistence type="predicted"/>
<reference evidence="1" key="1">
    <citation type="submission" date="2014-09" db="EMBL/GenBank/DDBJ databases">
        <authorList>
            <person name="Magalhaes I.L.F."/>
            <person name="Oliveira U."/>
            <person name="Santos F.R."/>
            <person name="Vidigal T.H.D.A."/>
            <person name="Brescovit A.D."/>
            <person name="Santos A.J."/>
        </authorList>
    </citation>
    <scope>NUCLEOTIDE SEQUENCE</scope>
    <source>
        <tissue evidence="1">Shoot tissue taken approximately 20 cm above the soil surface</tissue>
    </source>
</reference>
<dbReference type="AlphaFoldDB" id="A0A0A9BZK7"/>
<evidence type="ECO:0000313" key="1">
    <source>
        <dbReference type="EMBL" id="JAD68756.1"/>
    </source>
</evidence>
<sequence length="28" mass="3231">MNYVAGWTLVLQLTKIILDLNDLVNKQN</sequence>
<name>A0A0A9BZK7_ARUDO</name>
<protein>
    <submittedName>
        <fullName evidence="1">Uncharacterized protein</fullName>
    </submittedName>
</protein>
<dbReference type="EMBL" id="GBRH01229139">
    <property type="protein sequence ID" value="JAD68756.1"/>
    <property type="molecule type" value="Transcribed_RNA"/>
</dbReference>
<accession>A0A0A9BZK7</accession>
<reference evidence="1" key="2">
    <citation type="journal article" date="2015" name="Data Brief">
        <title>Shoot transcriptome of the giant reed, Arundo donax.</title>
        <authorList>
            <person name="Barrero R.A."/>
            <person name="Guerrero F.D."/>
            <person name="Moolhuijzen P."/>
            <person name="Goolsby J.A."/>
            <person name="Tidwell J."/>
            <person name="Bellgard S.E."/>
            <person name="Bellgard M.I."/>
        </authorList>
    </citation>
    <scope>NUCLEOTIDE SEQUENCE</scope>
    <source>
        <tissue evidence="1">Shoot tissue taken approximately 20 cm above the soil surface</tissue>
    </source>
</reference>
<organism evidence="1">
    <name type="scientific">Arundo donax</name>
    <name type="common">Giant reed</name>
    <name type="synonym">Donax arundinaceus</name>
    <dbReference type="NCBI Taxonomy" id="35708"/>
    <lineage>
        <taxon>Eukaryota</taxon>
        <taxon>Viridiplantae</taxon>
        <taxon>Streptophyta</taxon>
        <taxon>Embryophyta</taxon>
        <taxon>Tracheophyta</taxon>
        <taxon>Spermatophyta</taxon>
        <taxon>Magnoliopsida</taxon>
        <taxon>Liliopsida</taxon>
        <taxon>Poales</taxon>
        <taxon>Poaceae</taxon>
        <taxon>PACMAD clade</taxon>
        <taxon>Arundinoideae</taxon>
        <taxon>Arundineae</taxon>
        <taxon>Arundo</taxon>
    </lineage>
</organism>